<dbReference type="EMBL" id="LAZR01015342">
    <property type="protein sequence ID" value="KKM13611.1"/>
    <property type="molecule type" value="Genomic_DNA"/>
</dbReference>
<evidence type="ECO:0000313" key="1">
    <source>
        <dbReference type="EMBL" id="KKM13611.1"/>
    </source>
</evidence>
<dbReference type="AlphaFoldDB" id="A0A0F9HDZ6"/>
<protein>
    <submittedName>
        <fullName evidence="1">Uncharacterized protein</fullName>
    </submittedName>
</protein>
<reference evidence="1" key="1">
    <citation type="journal article" date="2015" name="Nature">
        <title>Complex archaea that bridge the gap between prokaryotes and eukaryotes.</title>
        <authorList>
            <person name="Spang A."/>
            <person name="Saw J.H."/>
            <person name="Jorgensen S.L."/>
            <person name="Zaremba-Niedzwiedzka K."/>
            <person name="Martijn J."/>
            <person name="Lind A.E."/>
            <person name="van Eijk R."/>
            <person name="Schleper C."/>
            <person name="Guy L."/>
            <person name="Ettema T.J."/>
        </authorList>
    </citation>
    <scope>NUCLEOTIDE SEQUENCE</scope>
</reference>
<gene>
    <name evidence="1" type="ORF">LCGC14_1714520</name>
</gene>
<comment type="caution">
    <text evidence="1">The sequence shown here is derived from an EMBL/GenBank/DDBJ whole genome shotgun (WGS) entry which is preliminary data.</text>
</comment>
<proteinExistence type="predicted"/>
<accession>A0A0F9HDZ6</accession>
<name>A0A0F9HDZ6_9ZZZZ</name>
<organism evidence="1">
    <name type="scientific">marine sediment metagenome</name>
    <dbReference type="NCBI Taxonomy" id="412755"/>
    <lineage>
        <taxon>unclassified sequences</taxon>
        <taxon>metagenomes</taxon>
        <taxon>ecological metagenomes</taxon>
    </lineage>
</organism>
<sequence>YIKNHKRIKESELNEFIKENINKIQDLGINILKSKKGEEVIKEYLYK</sequence>
<feature type="non-terminal residue" evidence="1">
    <location>
        <position position="1"/>
    </location>
</feature>